<keyword evidence="2" id="KW-0496">Mitochondrion</keyword>
<evidence type="ECO:0000313" key="2">
    <source>
        <dbReference type="EMBL" id="AAC01505.1"/>
    </source>
</evidence>
<sequence length="82" mass="9870">FSAVQYRIFHQPFTTCTFLDQGVESITTNWQWMNTQMFDVHMALNLTITPYLYPIAYMYLIYLNSRYGTWIQMYMNDSLNTT</sequence>
<accession>O47958</accession>
<evidence type="ECO:0000256" key="1">
    <source>
        <dbReference type="SAM" id="Phobius"/>
    </source>
</evidence>
<keyword evidence="1" id="KW-0472">Membrane</keyword>
<name>O47958_9TELE</name>
<feature type="non-terminal residue" evidence="2">
    <location>
        <position position="82"/>
    </location>
</feature>
<keyword evidence="1" id="KW-1133">Transmembrane helix</keyword>
<keyword evidence="1" id="KW-0812">Transmembrane</keyword>
<protein>
    <submittedName>
        <fullName evidence="2">NADH dehydrogenase subunit 5</fullName>
    </submittedName>
</protein>
<dbReference type="EMBL" id="U34409">
    <property type="protein sequence ID" value="AAC01505.1"/>
    <property type="molecule type" value="Genomic_DNA"/>
</dbReference>
<proteinExistence type="predicted"/>
<organism evidence="2">
    <name type="scientific">Chrosomus eos</name>
    <name type="common">northern redbelly dace</name>
    <dbReference type="NCBI Taxonomy" id="42663"/>
    <lineage>
        <taxon>Eukaryota</taxon>
        <taxon>Metazoa</taxon>
        <taxon>Chordata</taxon>
        <taxon>Craniata</taxon>
        <taxon>Vertebrata</taxon>
        <taxon>Euteleostomi</taxon>
        <taxon>Actinopterygii</taxon>
        <taxon>Neopterygii</taxon>
        <taxon>Teleostei</taxon>
        <taxon>Ostariophysi</taxon>
        <taxon>Cypriniformes</taxon>
        <taxon>Leuciscidae</taxon>
        <taxon>Laviniinae</taxon>
        <taxon>Chrosomus</taxon>
    </lineage>
</organism>
<reference evidence="2" key="1">
    <citation type="journal article" date="1995" name="Mol. Ecol.">
        <title>Mitochondrial DNA variation and population genetic structure of the northern redbelly dace (Phoxinus eos).</title>
        <authorList>
            <person name="Toline C.A."/>
            <person name="Baker A.J."/>
        </authorList>
    </citation>
    <scope>NUCLEOTIDE SEQUENCE</scope>
</reference>
<feature type="transmembrane region" description="Helical" evidence="1">
    <location>
        <begin position="42"/>
        <end position="63"/>
    </location>
</feature>
<geneLocation type="mitochondrion" evidence="2"/>
<dbReference type="AlphaFoldDB" id="O47958"/>
<feature type="non-terminal residue" evidence="2">
    <location>
        <position position="1"/>
    </location>
</feature>